<accession>A0ACA9P3E3</accession>
<keyword evidence="2" id="KW-1185">Reference proteome</keyword>
<dbReference type="Proteomes" id="UP000789525">
    <property type="component" value="Unassembled WGS sequence"/>
</dbReference>
<name>A0ACA9P3E3_9GLOM</name>
<proteinExistence type="predicted"/>
<evidence type="ECO:0000313" key="1">
    <source>
        <dbReference type="EMBL" id="CAG8681770.1"/>
    </source>
</evidence>
<feature type="non-terminal residue" evidence="1">
    <location>
        <position position="757"/>
    </location>
</feature>
<sequence>MDRALTHLLRVMHILIRIPAICSTILKELPIQVSWYLIQAGMLLINPLLLNSNSSIMSKATNGDYGTPVAHPTQLAPSFNQTQGVPAPRGGRSRPLPAVPGGAPNRPQVQVPVPPSSQYGSDYKAPLPGMSQSSHGDDQYSTPAPPSHIPLKQPPVDAEYPRTHLTQDSYSSQPRHRTQDSGFTDSNSSHLSSYHQFDSPYSVGGNYDNQHNPYPNGPPSHQHADPSAYHQNNPTKLALSHPDIMNDFTQSMDDHRGGTMSTNLTGSSSYSGEALLSGLGGDPKIEQYRPHGQGSFLPAESPSSAHQIHSSPINAQTSEDVGTELGSHLLRSTSTASSFNSLLQEPRRSPTFEDGLLTPTLSRADLSLEASVPPSQTSHSYASKSYLFDRDTYSSNLSYGTPAIITTSADVAPSSSRRRHQQEYQRMASMKDRIPRGTHVKGSIPYPRAFTGKDIVSTIQTLIQKEFQTNMGFVITDRRAALQVARSLQGQLFFYEVEWGGRLLQDGLEDVYMFLDDNPASESSNAEYRHDRVEREELPTGATMLEGMFTGHTAVPEPVPDCGIDSMGRDGRQANTQLFAGSRDSSANEQQYVQDLDLIETIFIKELRRATPPIIAPENLEDFISEVFGNFFELRQCNRRILDVMLVRQREQGPIIQRIGDIFLGAAAEFRSVYPLYVGNLPVAEKRIKEEAETNPTFRRFLEQSSRQDTRGLDMKHFIYRPSEHLQKYPVLLEAIFKETAEGNPDADFLVEAEQAI</sequence>
<dbReference type="EMBL" id="CAJVPT010027022">
    <property type="protein sequence ID" value="CAG8681770.1"/>
    <property type="molecule type" value="Genomic_DNA"/>
</dbReference>
<reference evidence="1" key="1">
    <citation type="submission" date="2021-06" db="EMBL/GenBank/DDBJ databases">
        <authorList>
            <person name="Kallberg Y."/>
            <person name="Tangrot J."/>
            <person name="Rosling A."/>
        </authorList>
    </citation>
    <scope>NUCLEOTIDE SEQUENCE</scope>
    <source>
        <strain evidence="1">CL356</strain>
    </source>
</reference>
<evidence type="ECO:0000313" key="2">
    <source>
        <dbReference type="Proteomes" id="UP000789525"/>
    </source>
</evidence>
<protein>
    <submittedName>
        <fullName evidence="1">4916_t:CDS:1</fullName>
    </submittedName>
</protein>
<organism evidence="1 2">
    <name type="scientific">Acaulospora colombiana</name>
    <dbReference type="NCBI Taxonomy" id="27376"/>
    <lineage>
        <taxon>Eukaryota</taxon>
        <taxon>Fungi</taxon>
        <taxon>Fungi incertae sedis</taxon>
        <taxon>Mucoromycota</taxon>
        <taxon>Glomeromycotina</taxon>
        <taxon>Glomeromycetes</taxon>
        <taxon>Diversisporales</taxon>
        <taxon>Acaulosporaceae</taxon>
        <taxon>Acaulospora</taxon>
    </lineage>
</organism>
<comment type="caution">
    <text evidence="1">The sequence shown here is derived from an EMBL/GenBank/DDBJ whole genome shotgun (WGS) entry which is preliminary data.</text>
</comment>
<gene>
    <name evidence="1" type="ORF">ACOLOM_LOCUS9370</name>
</gene>